<keyword evidence="4" id="KW-0436">Ligase</keyword>
<gene>
    <name evidence="6" type="ORF">JJJ17_08560</name>
</gene>
<evidence type="ECO:0000313" key="7">
    <source>
        <dbReference type="Proteomes" id="UP000640485"/>
    </source>
</evidence>
<dbReference type="PANTHER" id="PTHR22754:SF32">
    <property type="entry name" value="DISCO-INTERACTING PROTEIN 2"/>
    <property type="match status" value="1"/>
</dbReference>
<dbReference type="GO" id="GO:0016874">
    <property type="term" value="F:ligase activity"/>
    <property type="evidence" value="ECO:0007669"/>
    <property type="project" value="UniProtKB-KW"/>
</dbReference>
<dbReference type="AlphaFoldDB" id="A0A934W054"/>
<keyword evidence="2" id="KW-0596">Phosphopantetheine</keyword>
<dbReference type="FunFam" id="3.40.50.12780:FF:000013">
    <property type="entry name" value="Long-chain-fatty-acid--AMP ligase FadD32"/>
    <property type="match status" value="1"/>
</dbReference>
<dbReference type="PANTHER" id="PTHR22754">
    <property type="entry name" value="DISCO-INTERACTING PROTEIN 2 DIP2 -RELATED"/>
    <property type="match status" value="1"/>
</dbReference>
<dbReference type="InterPro" id="IPR020806">
    <property type="entry name" value="PKS_PP-bd"/>
</dbReference>
<dbReference type="GO" id="GO:0071766">
    <property type="term" value="P:Actinobacterium-type cell wall biogenesis"/>
    <property type="evidence" value="ECO:0007669"/>
    <property type="project" value="UniProtKB-ARBA"/>
</dbReference>
<dbReference type="GO" id="GO:0006633">
    <property type="term" value="P:fatty acid biosynthetic process"/>
    <property type="evidence" value="ECO:0007669"/>
    <property type="project" value="TreeGrafter"/>
</dbReference>
<dbReference type="InterPro" id="IPR009081">
    <property type="entry name" value="PP-bd_ACP"/>
</dbReference>
<dbReference type="InterPro" id="IPR040097">
    <property type="entry name" value="FAAL/FAAC"/>
</dbReference>
<dbReference type="CDD" id="cd05931">
    <property type="entry name" value="FAAL"/>
    <property type="match status" value="1"/>
</dbReference>
<dbReference type="GO" id="GO:0005886">
    <property type="term" value="C:plasma membrane"/>
    <property type="evidence" value="ECO:0007669"/>
    <property type="project" value="TreeGrafter"/>
</dbReference>
<sequence length="699" mass="74680">MEFLTSPLVAERHSAPVSARPQGFQSIVDDLARLAVDMAGVEAFRFYPDAALKQAYSRPYVWTWGELHRRAAGVAKELAASGAVRRGDRVLLTYPTGLDFIAALMGCLWLGLVPVPVSPPRPREKFSRWGHVAQDAGVSAILAAETHRDALTGLADELGLGQCLTPAAADPCCDCPDGADLPPPVLPGPEDLAFLQYTSGSTSAPKGVMITHGMLSANLKQIREAFDLRISDRIAGWLPHYHDMGLIGGILTPIHLGMSNTMISPGAFLRDPMRYLELAAEVNATIIGGPNFSFDHCVRYASPEALARIDLSRLRLAFTGAETIRARSLREFHRVFAPCGFKWNHWVGCYGMAEATLCVSVAKPGEGTQILGVDPALMAQGILAEGEGAELAESGAPVDGIEIAIVDAETGQRLASDRIGEIWMRGPAIAQGYWRQPEASAEIFGQVLDDTGGWMRSGDLGVLRDGRLFVTGRLKELIIIRGQNHYPQALEATVAAAHPDIMPGKVAAFPLAGGDDGFGIACELTRQASRAPDAEAIFAAISDALSRDHGLAPDSIALLRPVVLPVTPSGKIQRFACREGLPVLAQYTSGSQSDVVTAPATPPGELARSLLAAPPPLRRAKLLEHLRASLVKVSKNSSQISDDKGFFDMGLDSIGGVSLIAEMEHALGLTLDPTLIYEHTTPAALADYLLDRITDRSIA</sequence>
<name>A0A934W054_9RHOB</name>
<dbReference type="InterPro" id="IPR045851">
    <property type="entry name" value="AMP-bd_C_sf"/>
</dbReference>
<evidence type="ECO:0000313" key="6">
    <source>
        <dbReference type="EMBL" id="MBK4215973.1"/>
    </source>
</evidence>
<dbReference type="GO" id="GO:0031177">
    <property type="term" value="F:phosphopantetheine binding"/>
    <property type="evidence" value="ECO:0007669"/>
    <property type="project" value="InterPro"/>
</dbReference>
<dbReference type="GO" id="GO:0070566">
    <property type="term" value="F:adenylyltransferase activity"/>
    <property type="evidence" value="ECO:0007669"/>
    <property type="project" value="TreeGrafter"/>
</dbReference>
<dbReference type="PROSITE" id="PS00455">
    <property type="entry name" value="AMP_BINDING"/>
    <property type="match status" value="1"/>
</dbReference>
<dbReference type="Gene3D" id="1.10.1200.10">
    <property type="entry name" value="ACP-like"/>
    <property type="match status" value="1"/>
</dbReference>
<comment type="similarity">
    <text evidence="1">Belongs to the ATP-dependent AMP-binding enzyme family.</text>
</comment>
<dbReference type="InterPro" id="IPR020845">
    <property type="entry name" value="AMP-binding_CS"/>
</dbReference>
<dbReference type="Pfam" id="PF00550">
    <property type="entry name" value="PP-binding"/>
    <property type="match status" value="1"/>
</dbReference>
<dbReference type="PROSITE" id="PS50075">
    <property type="entry name" value="CARRIER"/>
    <property type="match status" value="1"/>
</dbReference>
<dbReference type="InterPro" id="IPR036736">
    <property type="entry name" value="ACP-like_sf"/>
</dbReference>
<dbReference type="Gene3D" id="3.30.300.30">
    <property type="match status" value="1"/>
</dbReference>
<dbReference type="Gene3D" id="3.40.50.12780">
    <property type="entry name" value="N-terminal domain of ligase-like"/>
    <property type="match status" value="1"/>
</dbReference>
<dbReference type="EMBL" id="JAEPRQ010000002">
    <property type="protein sequence ID" value="MBK4215973.1"/>
    <property type="molecule type" value="Genomic_DNA"/>
</dbReference>
<keyword evidence="7" id="KW-1185">Reference proteome</keyword>
<evidence type="ECO:0000256" key="3">
    <source>
        <dbReference type="ARBA" id="ARBA00022553"/>
    </source>
</evidence>
<comment type="caution">
    <text evidence="6">The sequence shown here is derived from an EMBL/GenBank/DDBJ whole genome shotgun (WGS) entry which is preliminary data.</text>
</comment>
<dbReference type="Proteomes" id="UP000640485">
    <property type="component" value="Unassembled WGS sequence"/>
</dbReference>
<evidence type="ECO:0000256" key="2">
    <source>
        <dbReference type="ARBA" id="ARBA00022450"/>
    </source>
</evidence>
<dbReference type="Pfam" id="PF00501">
    <property type="entry name" value="AMP-binding"/>
    <property type="match status" value="1"/>
</dbReference>
<reference evidence="6" key="1">
    <citation type="submission" date="2021-01" db="EMBL/GenBank/DDBJ databases">
        <title>Paracoccus amoyensis sp. nov., isolated from the surface seawater along the coast of Xiamen Island, China.</title>
        <authorList>
            <person name="Lyu L."/>
        </authorList>
    </citation>
    <scope>NUCLEOTIDE SEQUENCE</scope>
    <source>
        <strain evidence="6">MJ17</strain>
    </source>
</reference>
<dbReference type="RefSeq" id="WP_200685425.1">
    <property type="nucleotide sequence ID" value="NZ_JAEPRQ010000002.1"/>
</dbReference>
<evidence type="ECO:0000256" key="1">
    <source>
        <dbReference type="ARBA" id="ARBA00006432"/>
    </source>
</evidence>
<proteinExistence type="inferred from homology"/>
<protein>
    <submittedName>
        <fullName evidence="6">AMP-binding protein</fullName>
    </submittedName>
</protein>
<keyword evidence="3" id="KW-0597">Phosphoprotein</keyword>
<dbReference type="InterPro" id="IPR042099">
    <property type="entry name" value="ANL_N_sf"/>
</dbReference>
<evidence type="ECO:0000256" key="4">
    <source>
        <dbReference type="ARBA" id="ARBA00022598"/>
    </source>
</evidence>
<evidence type="ECO:0000259" key="5">
    <source>
        <dbReference type="PROSITE" id="PS50075"/>
    </source>
</evidence>
<accession>A0A934W054</accession>
<dbReference type="InterPro" id="IPR000873">
    <property type="entry name" value="AMP-dep_synth/lig_dom"/>
</dbReference>
<dbReference type="SUPFAM" id="SSF47336">
    <property type="entry name" value="ACP-like"/>
    <property type="match status" value="1"/>
</dbReference>
<organism evidence="6 7">
    <name type="scientific">Paracoccus caeni</name>
    <dbReference type="NCBI Taxonomy" id="657651"/>
    <lineage>
        <taxon>Bacteria</taxon>
        <taxon>Pseudomonadati</taxon>
        <taxon>Pseudomonadota</taxon>
        <taxon>Alphaproteobacteria</taxon>
        <taxon>Rhodobacterales</taxon>
        <taxon>Paracoccaceae</taxon>
        <taxon>Paracoccus</taxon>
    </lineage>
</organism>
<feature type="domain" description="Carrier" evidence="5">
    <location>
        <begin position="617"/>
        <end position="693"/>
    </location>
</feature>
<dbReference type="SUPFAM" id="SSF56801">
    <property type="entry name" value="Acetyl-CoA synthetase-like"/>
    <property type="match status" value="1"/>
</dbReference>
<dbReference type="SMART" id="SM00823">
    <property type="entry name" value="PKS_PP"/>
    <property type="match status" value="1"/>
</dbReference>
<dbReference type="SMART" id="SM01294">
    <property type="entry name" value="PKS_PP_betabranch"/>
    <property type="match status" value="1"/>
</dbReference>